<evidence type="ECO:0000313" key="2">
    <source>
        <dbReference type="Proteomes" id="UP000515202"/>
    </source>
</evidence>
<name>A0A6P3QRK0_PTEVA</name>
<dbReference type="PANTHER" id="PTHR10824:SF6">
    <property type="entry name" value="PEROXISOMAL SUCCINYL-COENZYME A THIOESTERASE"/>
    <property type="match status" value="1"/>
</dbReference>
<keyword evidence="2" id="KW-1185">Reference proteome</keyword>
<protein>
    <submittedName>
        <fullName evidence="3">Acyl-coenzyme A thioesterase 4-like</fullName>
    </submittedName>
</protein>
<dbReference type="FunFam" id="3.40.50.1820:FF:000024">
    <property type="entry name" value="acyl-coenzyme A thioesterase 4"/>
    <property type="match status" value="1"/>
</dbReference>
<sequence>MASFLKGITAAVIINGSMVNVGGALHYQGKTLPPVVCNKTQIKVINDGFIDILGVLNTRLEGPDQKSLIPVERAESAFLFLAEYRASLLAGHGFAILALAYYNFENLPKKFNSINVSYFEEALCYMLQYSQVPGIGLLGISVGADICLFMASFLKNVSATVSINGSGFSGNKAISYKENYVLPWGCDPRRIKVSFSGLLDIVDLMNDSVGECKNPSMIPVEKAQGPILFIVGQDDHNWRSKSYAEIASERVQAHGKEKPQIISYPGTGHYIEPPYFPCCPASMNTLLKKPVIWSGEPRAHFKAQVDAWKQILNFFCTHLGGAQKAASPKL</sequence>
<dbReference type="Pfam" id="PF08840">
    <property type="entry name" value="BAAT_C"/>
    <property type="match status" value="2"/>
</dbReference>
<dbReference type="AlphaFoldDB" id="A0A6P3QRK0"/>
<dbReference type="KEGG" id="pvp:105299271"/>
<dbReference type="InterPro" id="IPR029058">
    <property type="entry name" value="AB_hydrolase_fold"/>
</dbReference>
<dbReference type="OrthoDB" id="6347013at2759"/>
<dbReference type="SUPFAM" id="SSF53474">
    <property type="entry name" value="alpha/beta-Hydrolases"/>
    <property type="match status" value="1"/>
</dbReference>
<dbReference type="InterPro" id="IPR014940">
    <property type="entry name" value="BAAT_C"/>
</dbReference>
<reference evidence="3" key="1">
    <citation type="submission" date="2025-08" db="UniProtKB">
        <authorList>
            <consortium name="RefSeq"/>
        </authorList>
    </citation>
    <scope>IDENTIFICATION</scope>
    <source>
        <tissue evidence="3">Kidney</tissue>
    </source>
</reference>
<dbReference type="GO" id="GO:0006637">
    <property type="term" value="P:acyl-CoA metabolic process"/>
    <property type="evidence" value="ECO:0007669"/>
    <property type="project" value="TreeGrafter"/>
</dbReference>
<accession>A0A6P3QRK0</accession>
<evidence type="ECO:0000313" key="3">
    <source>
        <dbReference type="RefSeq" id="XP_011369234.2"/>
    </source>
</evidence>
<dbReference type="Gene3D" id="3.40.50.1820">
    <property type="entry name" value="alpha/beta hydrolase"/>
    <property type="match status" value="2"/>
</dbReference>
<dbReference type="PANTHER" id="PTHR10824">
    <property type="entry name" value="ACYL-COENZYME A THIOESTERASE-RELATED"/>
    <property type="match status" value="1"/>
</dbReference>
<feature type="domain" description="BAAT/Acyl-CoA thioester hydrolase C-terminal" evidence="1">
    <location>
        <begin position="114"/>
        <end position="320"/>
    </location>
</feature>
<organism evidence="2 3">
    <name type="scientific">Pteropus vampyrus</name>
    <name type="common">Large flying fox</name>
    <dbReference type="NCBI Taxonomy" id="132908"/>
    <lineage>
        <taxon>Eukaryota</taxon>
        <taxon>Metazoa</taxon>
        <taxon>Chordata</taxon>
        <taxon>Craniata</taxon>
        <taxon>Vertebrata</taxon>
        <taxon>Euteleostomi</taxon>
        <taxon>Mammalia</taxon>
        <taxon>Eutheria</taxon>
        <taxon>Laurasiatheria</taxon>
        <taxon>Chiroptera</taxon>
        <taxon>Yinpterochiroptera</taxon>
        <taxon>Pteropodoidea</taxon>
        <taxon>Pteropodidae</taxon>
        <taxon>Pteropodinae</taxon>
        <taxon>Pteropus</taxon>
    </lineage>
</organism>
<dbReference type="GO" id="GO:0006631">
    <property type="term" value="P:fatty acid metabolic process"/>
    <property type="evidence" value="ECO:0007669"/>
    <property type="project" value="TreeGrafter"/>
</dbReference>
<feature type="domain" description="BAAT/Acyl-CoA thioester hydrolase C-terminal" evidence="1">
    <location>
        <begin position="1"/>
        <end position="82"/>
    </location>
</feature>
<dbReference type="RefSeq" id="XP_011369234.2">
    <property type="nucleotide sequence ID" value="XM_011370932.2"/>
</dbReference>
<gene>
    <name evidence="3" type="primary">LOC105299271</name>
</gene>
<proteinExistence type="predicted"/>
<evidence type="ECO:0000259" key="1">
    <source>
        <dbReference type="Pfam" id="PF08840"/>
    </source>
</evidence>
<dbReference type="GeneID" id="105299271"/>
<dbReference type="GO" id="GO:0047617">
    <property type="term" value="F:fatty acyl-CoA hydrolase activity"/>
    <property type="evidence" value="ECO:0007669"/>
    <property type="project" value="TreeGrafter"/>
</dbReference>
<dbReference type="Proteomes" id="UP000515202">
    <property type="component" value="Unplaced"/>
</dbReference>